<comment type="caution">
    <text evidence="3">The sequence shown here is derived from an EMBL/GenBank/DDBJ whole genome shotgun (WGS) entry which is preliminary data.</text>
</comment>
<evidence type="ECO:0000256" key="1">
    <source>
        <dbReference type="SAM" id="MobiDB-lite"/>
    </source>
</evidence>
<dbReference type="EMBL" id="BDSP01000032">
    <property type="protein sequence ID" value="GAX11040.1"/>
    <property type="molecule type" value="Genomic_DNA"/>
</dbReference>
<feature type="compositionally biased region" description="Pro residues" evidence="1">
    <location>
        <begin position="42"/>
        <end position="57"/>
    </location>
</feature>
<evidence type="ECO:0000313" key="3">
    <source>
        <dbReference type="EMBL" id="GAX11040.1"/>
    </source>
</evidence>
<feature type="region of interest" description="Disordered" evidence="1">
    <location>
        <begin position="169"/>
        <end position="210"/>
    </location>
</feature>
<dbReference type="AlphaFoldDB" id="A0A1Z5JAM5"/>
<dbReference type="InParanoid" id="A0A1Z5JAM5"/>
<reference evidence="3 4" key="1">
    <citation type="journal article" date="2015" name="Plant Cell">
        <title>Oil accumulation by the oleaginous diatom Fistulifera solaris as revealed by the genome and transcriptome.</title>
        <authorList>
            <person name="Tanaka T."/>
            <person name="Maeda Y."/>
            <person name="Veluchamy A."/>
            <person name="Tanaka M."/>
            <person name="Abida H."/>
            <person name="Marechal E."/>
            <person name="Bowler C."/>
            <person name="Muto M."/>
            <person name="Sunaga Y."/>
            <person name="Tanaka M."/>
            <person name="Yoshino T."/>
            <person name="Taniguchi T."/>
            <person name="Fukuda Y."/>
            <person name="Nemoto M."/>
            <person name="Matsumoto M."/>
            <person name="Wong P.S."/>
            <person name="Aburatani S."/>
            <person name="Fujibuchi W."/>
        </authorList>
    </citation>
    <scope>NUCLEOTIDE SEQUENCE [LARGE SCALE GENOMIC DNA]</scope>
    <source>
        <strain evidence="3 4">JPCC DA0580</strain>
    </source>
</reference>
<accession>A0A1Z5JAM5</accession>
<name>A0A1Z5JAM5_FISSO</name>
<dbReference type="CDD" id="cd20401">
    <property type="entry name" value="Tudor_AtPTM-like"/>
    <property type="match status" value="1"/>
</dbReference>
<organism evidence="3 4">
    <name type="scientific">Fistulifera solaris</name>
    <name type="common">Oleaginous diatom</name>
    <dbReference type="NCBI Taxonomy" id="1519565"/>
    <lineage>
        <taxon>Eukaryota</taxon>
        <taxon>Sar</taxon>
        <taxon>Stramenopiles</taxon>
        <taxon>Ochrophyta</taxon>
        <taxon>Bacillariophyta</taxon>
        <taxon>Bacillariophyceae</taxon>
        <taxon>Bacillariophycidae</taxon>
        <taxon>Naviculales</taxon>
        <taxon>Naviculaceae</taxon>
        <taxon>Fistulifera</taxon>
    </lineage>
</organism>
<sequence>MEPFSPSPVKPLSKRQNVRHKSSTPESPRNPSHAQMMSMYETPPPVPSSYYPTPPDPYMGSMSGKPVDPRRKIPVTRAPPEGTPNGRKLADEESGLMTHFCDDHRNSNLVVPFGGSPGCNLERNPLAADALAQLSSCPITSSHSNDSLDGKVLDEKTIILVADPSNLKQPSEQVEFDTSIACDTGTDRKSESSETDAKQDNVAPPAGIETADRSCNVRAIDNGLTPVTNQSECKNLVRRPDPPDIFASDATISWINGTRHVAVYPAPTLVRPSCGAAPNVDDRSLPVTDSFVLGNALASDNKENALPENTEHLVQGSVSTSPSDSNKASLNLDSHHSVTDEFPAPSPPTTPLVGDDDSGSIEEEKKTPKMIQPWILELFGPLYEGTTDHDYVGRRVVKEYWGKWYLGTIVRYFRDYEVETNIPLWHILFDDGDARDMDESEVKEFLGIYQEDDWKARDPSSNHYNPF</sequence>
<evidence type="ECO:0000259" key="2">
    <source>
        <dbReference type="Pfam" id="PF21743"/>
    </source>
</evidence>
<dbReference type="InterPro" id="IPR047365">
    <property type="entry name" value="Tudor_AtPTM-like"/>
</dbReference>
<feature type="compositionally biased region" description="Basic residues" evidence="1">
    <location>
        <begin position="12"/>
        <end position="22"/>
    </location>
</feature>
<feature type="compositionally biased region" description="Polar residues" evidence="1">
    <location>
        <begin position="24"/>
        <end position="35"/>
    </location>
</feature>
<feature type="region of interest" description="Disordered" evidence="1">
    <location>
        <begin position="336"/>
        <end position="364"/>
    </location>
</feature>
<evidence type="ECO:0000313" key="4">
    <source>
        <dbReference type="Proteomes" id="UP000198406"/>
    </source>
</evidence>
<feature type="domain" description="PTM/DIR17-like Tudor" evidence="2">
    <location>
        <begin position="393"/>
        <end position="446"/>
    </location>
</feature>
<protein>
    <recommendedName>
        <fullName evidence="2">PTM/DIR17-like Tudor domain-containing protein</fullName>
    </recommendedName>
</protein>
<keyword evidence="4" id="KW-1185">Reference proteome</keyword>
<dbReference type="Pfam" id="PF21743">
    <property type="entry name" value="PTM_DIR17_Tudor"/>
    <property type="match status" value="1"/>
</dbReference>
<feature type="region of interest" description="Disordered" evidence="1">
    <location>
        <begin position="1"/>
        <end position="90"/>
    </location>
</feature>
<gene>
    <name evidence="3" type="ORF">FisN_2Lh569</name>
</gene>
<dbReference type="Proteomes" id="UP000198406">
    <property type="component" value="Unassembled WGS sequence"/>
</dbReference>
<feature type="compositionally biased region" description="Basic and acidic residues" evidence="1">
    <location>
        <begin position="185"/>
        <end position="199"/>
    </location>
</feature>
<proteinExistence type="predicted"/>